<evidence type="ECO:0008006" key="3">
    <source>
        <dbReference type="Google" id="ProtNLM"/>
    </source>
</evidence>
<dbReference type="RefSeq" id="WP_132187926.1">
    <property type="nucleotide sequence ID" value="NZ_SLWM01000002.1"/>
</dbReference>
<dbReference type="EMBL" id="SLWM01000002">
    <property type="protein sequence ID" value="TCO29730.1"/>
    <property type="molecule type" value="Genomic_DNA"/>
</dbReference>
<dbReference type="Proteomes" id="UP000295818">
    <property type="component" value="Unassembled WGS sequence"/>
</dbReference>
<reference evidence="1 2" key="1">
    <citation type="journal article" date="2015" name="Stand. Genomic Sci.">
        <title>Genomic Encyclopedia of Bacterial and Archaeal Type Strains, Phase III: the genomes of soil and plant-associated and newly described type strains.</title>
        <authorList>
            <person name="Whitman W.B."/>
            <person name="Woyke T."/>
            <person name="Klenk H.P."/>
            <person name="Zhou Y."/>
            <person name="Lilburn T.G."/>
            <person name="Beck B.J."/>
            <person name="De Vos P."/>
            <person name="Vandamme P."/>
            <person name="Eisen J.A."/>
            <person name="Garrity G."/>
            <person name="Hugenholtz P."/>
            <person name="Kyrpides N.C."/>
        </authorList>
    </citation>
    <scope>NUCLEOTIDE SEQUENCE [LARGE SCALE GENOMIC DNA]</scope>
    <source>
        <strain evidence="1 2">VKM Ac-2538</strain>
    </source>
</reference>
<dbReference type="InterPro" id="IPR011856">
    <property type="entry name" value="tRNA_endonuc-like_dom_sf"/>
</dbReference>
<gene>
    <name evidence="1" type="ORF">EV644_102450</name>
</gene>
<comment type="caution">
    <text evidence="1">The sequence shown here is derived from an EMBL/GenBank/DDBJ whole genome shotgun (WGS) entry which is preliminary data.</text>
</comment>
<sequence>MSGVWGKSDEGRWRPLEATGFVSEVDLHDLIEQAPDMLPLAGRPTLAVVGREVVCGRERADLVAVEAETGRPVIIEIKLAANTDRRQALTQVLGYAAYIRRLDPEGLSAVMRDYLNKHEYTSIANAALAAAQAEPGFDEEVFEARLADSLTEGRLRAVIVVDSAPPDLVDLVGYLQEVTSDRLALDLVVVTAYEVAGQRILVPQLVEPDRSHTAATMVGRGKPSTPSDIVRGSEVFEESIKDVPEDRQPTLRKLLDWARELETAGLATLYTSKGKGRWVLNPRLPGQARAMVSLWNENGPYVSPYRTVLTQEAPGALAALDQEFPGGIGQGNYIKAQNLDDLLTLLRSAYVEAGGLEKRSQSGDLPG</sequence>
<proteinExistence type="predicted"/>
<keyword evidence="2" id="KW-1185">Reference proteome</keyword>
<evidence type="ECO:0000313" key="1">
    <source>
        <dbReference type="EMBL" id="TCO29730.1"/>
    </source>
</evidence>
<evidence type="ECO:0000313" key="2">
    <source>
        <dbReference type="Proteomes" id="UP000295818"/>
    </source>
</evidence>
<dbReference type="Gene3D" id="3.40.1350.10">
    <property type="match status" value="1"/>
</dbReference>
<accession>A0ABY2BS56</accession>
<name>A0ABY2BS56_9ACTN</name>
<protein>
    <recommendedName>
        <fullName evidence="3">DUF91 domain-containing protein</fullName>
    </recommendedName>
</protein>
<organism evidence="1 2">
    <name type="scientific">Kribbella orskensis</name>
    <dbReference type="NCBI Taxonomy" id="2512216"/>
    <lineage>
        <taxon>Bacteria</taxon>
        <taxon>Bacillati</taxon>
        <taxon>Actinomycetota</taxon>
        <taxon>Actinomycetes</taxon>
        <taxon>Propionibacteriales</taxon>
        <taxon>Kribbellaceae</taxon>
        <taxon>Kribbella</taxon>
    </lineage>
</organism>